<evidence type="ECO:0000256" key="9">
    <source>
        <dbReference type="ARBA" id="ARBA00023237"/>
    </source>
</evidence>
<keyword evidence="16" id="KW-1185">Reference proteome</keyword>
<gene>
    <name evidence="15" type="ORF">L485_19960</name>
</gene>
<dbReference type="Gene3D" id="2.170.130.10">
    <property type="entry name" value="TonB-dependent receptor, plug domain"/>
    <property type="match status" value="1"/>
</dbReference>
<dbReference type="eggNOG" id="COG4771">
    <property type="taxonomic scope" value="Bacteria"/>
</dbReference>
<dbReference type="PATRIC" id="fig|1114964.3.peg.3922"/>
<feature type="signal peptide" evidence="12">
    <location>
        <begin position="1"/>
        <end position="21"/>
    </location>
</feature>
<dbReference type="PANTHER" id="PTHR30069:SF29">
    <property type="entry name" value="HEMOGLOBIN AND HEMOGLOBIN-HAPTOGLOBIN-BINDING PROTEIN 1-RELATED"/>
    <property type="match status" value="1"/>
</dbReference>
<evidence type="ECO:0000256" key="7">
    <source>
        <dbReference type="ARBA" id="ARBA00023136"/>
    </source>
</evidence>
<dbReference type="Proteomes" id="UP000015524">
    <property type="component" value="Unassembled WGS sequence"/>
</dbReference>
<evidence type="ECO:0000256" key="5">
    <source>
        <dbReference type="ARBA" id="ARBA00022729"/>
    </source>
</evidence>
<dbReference type="EMBL" id="ATIB01000085">
    <property type="protein sequence ID" value="EQA98021.1"/>
    <property type="molecule type" value="Genomic_DNA"/>
</dbReference>
<keyword evidence="9 10" id="KW-0998">Cell outer membrane</keyword>
<evidence type="ECO:0000256" key="6">
    <source>
        <dbReference type="ARBA" id="ARBA00023077"/>
    </source>
</evidence>
<keyword evidence="5 12" id="KW-0732">Signal</keyword>
<evidence type="ECO:0000256" key="12">
    <source>
        <dbReference type="SAM" id="SignalP"/>
    </source>
</evidence>
<keyword evidence="6 11" id="KW-0798">TonB box</keyword>
<proteinExistence type="inferred from homology"/>
<organism evidence="15 16">
    <name type="scientific">Sphingobium baderi LL03</name>
    <dbReference type="NCBI Taxonomy" id="1114964"/>
    <lineage>
        <taxon>Bacteria</taxon>
        <taxon>Pseudomonadati</taxon>
        <taxon>Pseudomonadota</taxon>
        <taxon>Alphaproteobacteria</taxon>
        <taxon>Sphingomonadales</taxon>
        <taxon>Sphingomonadaceae</taxon>
        <taxon>Sphingobium</taxon>
    </lineage>
</organism>
<keyword evidence="2 10" id="KW-0813">Transport</keyword>
<dbReference type="PROSITE" id="PS52016">
    <property type="entry name" value="TONB_DEPENDENT_REC_3"/>
    <property type="match status" value="1"/>
</dbReference>
<keyword evidence="7 10" id="KW-0472">Membrane</keyword>
<reference evidence="15 16" key="1">
    <citation type="journal article" date="2013" name="Genome Announc.">
        <title>Draft Genome Sequence of a Hexachlorocyclohexane-Degrading Bacterium, Sphingobium baderi Strain LL03T.</title>
        <authorList>
            <person name="Kaur J."/>
            <person name="Verma H."/>
            <person name="Tripathi C."/>
            <person name="Khurana J.P."/>
            <person name="Lal R."/>
        </authorList>
    </citation>
    <scope>NUCLEOTIDE SEQUENCE [LARGE SCALE GENOMIC DNA]</scope>
    <source>
        <strain evidence="15 16">LL03</strain>
    </source>
</reference>
<dbReference type="InterPro" id="IPR037066">
    <property type="entry name" value="Plug_dom_sf"/>
</dbReference>
<dbReference type="RefSeq" id="WP_021246536.1">
    <property type="nucleotide sequence ID" value="NZ_ATIB01000085.1"/>
</dbReference>
<comment type="similarity">
    <text evidence="10 11">Belongs to the TonB-dependent receptor family.</text>
</comment>
<keyword evidence="4 10" id="KW-0812">Transmembrane</keyword>
<evidence type="ECO:0000256" key="8">
    <source>
        <dbReference type="ARBA" id="ARBA00023170"/>
    </source>
</evidence>
<evidence type="ECO:0000256" key="3">
    <source>
        <dbReference type="ARBA" id="ARBA00022452"/>
    </source>
</evidence>
<dbReference type="Pfam" id="PF07715">
    <property type="entry name" value="Plug"/>
    <property type="match status" value="1"/>
</dbReference>
<name>T0GBJ0_9SPHN</name>
<dbReference type="GO" id="GO:0015344">
    <property type="term" value="F:siderophore uptake transmembrane transporter activity"/>
    <property type="evidence" value="ECO:0007669"/>
    <property type="project" value="TreeGrafter"/>
</dbReference>
<dbReference type="OrthoDB" id="9760333at2"/>
<dbReference type="PANTHER" id="PTHR30069">
    <property type="entry name" value="TONB-DEPENDENT OUTER MEMBRANE RECEPTOR"/>
    <property type="match status" value="1"/>
</dbReference>
<evidence type="ECO:0000256" key="11">
    <source>
        <dbReference type="RuleBase" id="RU003357"/>
    </source>
</evidence>
<keyword evidence="3 10" id="KW-1134">Transmembrane beta strand</keyword>
<evidence type="ECO:0000256" key="2">
    <source>
        <dbReference type="ARBA" id="ARBA00022448"/>
    </source>
</evidence>
<dbReference type="SUPFAM" id="SSF56935">
    <property type="entry name" value="Porins"/>
    <property type="match status" value="1"/>
</dbReference>
<dbReference type="InterPro" id="IPR039426">
    <property type="entry name" value="TonB-dep_rcpt-like"/>
</dbReference>
<dbReference type="InterPro" id="IPR000531">
    <property type="entry name" value="Beta-barrel_TonB"/>
</dbReference>
<comment type="caution">
    <text evidence="15">The sequence shown here is derived from an EMBL/GenBank/DDBJ whole genome shotgun (WGS) entry which is preliminary data.</text>
</comment>
<evidence type="ECO:0000313" key="15">
    <source>
        <dbReference type="EMBL" id="EQA98021.1"/>
    </source>
</evidence>
<evidence type="ECO:0000256" key="10">
    <source>
        <dbReference type="PROSITE-ProRule" id="PRU01360"/>
    </source>
</evidence>
<sequence>MRAALTVLLLTGTIFTTQARAQAAAAPDADASDRFSLGQIIVTAPRTQGIEIDSNTLSSDAIYTFGRTALDDAVNLMPGIAAGNSGGTRNERLVFVRGFDRFQVPLSIDGIRVYLPADNRLDYGRFLTTDIAEVQVAKGYASVLDGPGAMGGAINLVTRKPTKALDIDVRGTVNFDNDADYAGYSTSAMVGTRQDKWYAQASYARSFTDHWDLPNDFTARIPALEDGGARDFSRTRDWRANVKLGFTPNATDEYAISYTHQEGAKNAPLHISDTVNDPRYWDWPSWDITSVYFLSTTALGDRATLKTRAYYNRFDSILRSFDTRAQTTQSRGYAFDSPYEDRAWGGSAQLDFQASEADTLRLAFHYRHDKHVEFQTGFSSAGVPTTEPRQTQTENTWSLALENELKLSPALTFTVGGSFDWRDLKLAEEYGAPLGTNSNTTPKVLFQYPRRDADAWNLQGRIDWQAGDALNLHASLSSRARFPTIFERFSQRFNTAIPNPDLKAERATNAEIGANWTDGPIRVEGALFYSWVRRAIFGVPTPAYPCTASTLPPAVPTPGCALTNLTQSRNVGEGHYYGVELSVSATILPGLDAGINYTGIKRKLEYDANPAFRPTGVPTHKGFAYIDWAPVEGLHIIPSIDLASNRWTLFTATPAGAPQVYYRTGAYVNAGLRIDYALTDHIDIGVGGRNLFDDYYMLTDGFPEPGRTLFANIRMRY</sequence>
<keyword evidence="8 15" id="KW-0675">Receptor</keyword>
<dbReference type="InterPro" id="IPR036942">
    <property type="entry name" value="Beta-barrel_TonB_sf"/>
</dbReference>
<comment type="subcellular location">
    <subcellularLocation>
        <location evidence="1 10">Cell outer membrane</location>
        <topology evidence="1 10">Multi-pass membrane protein</topology>
    </subcellularLocation>
</comment>
<protein>
    <submittedName>
        <fullName evidence="15">TonB-denpendent receptor</fullName>
    </submittedName>
</protein>
<feature type="domain" description="TonB-dependent receptor plug" evidence="14">
    <location>
        <begin position="55"/>
        <end position="153"/>
    </location>
</feature>
<accession>T0GBJ0</accession>
<dbReference type="InterPro" id="IPR012910">
    <property type="entry name" value="Plug_dom"/>
</dbReference>
<evidence type="ECO:0000313" key="16">
    <source>
        <dbReference type="Proteomes" id="UP000015524"/>
    </source>
</evidence>
<feature type="chain" id="PRO_5009975773" evidence="12">
    <location>
        <begin position="22"/>
        <end position="717"/>
    </location>
</feature>
<dbReference type="Pfam" id="PF00593">
    <property type="entry name" value="TonB_dep_Rec_b-barrel"/>
    <property type="match status" value="1"/>
</dbReference>
<evidence type="ECO:0000259" key="13">
    <source>
        <dbReference type="Pfam" id="PF00593"/>
    </source>
</evidence>
<dbReference type="GO" id="GO:0009279">
    <property type="term" value="C:cell outer membrane"/>
    <property type="evidence" value="ECO:0007669"/>
    <property type="project" value="UniProtKB-SubCell"/>
</dbReference>
<evidence type="ECO:0000259" key="14">
    <source>
        <dbReference type="Pfam" id="PF07715"/>
    </source>
</evidence>
<evidence type="ECO:0000256" key="4">
    <source>
        <dbReference type="ARBA" id="ARBA00022692"/>
    </source>
</evidence>
<dbReference type="AlphaFoldDB" id="T0GBJ0"/>
<feature type="domain" description="TonB-dependent receptor-like beta-barrel" evidence="13">
    <location>
        <begin position="231"/>
        <end position="691"/>
    </location>
</feature>
<dbReference type="GO" id="GO:0044718">
    <property type="term" value="P:siderophore transmembrane transport"/>
    <property type="evidence" value="ECO:0007669"/>
    <property type="project" value="TreeGrafter"/>
</dbReference>
<evidence type="ECO:0000256" key="1">
    <source>
        <dbReference type="ARBA" id="ARBA00004571"/>
    </source>
</evidence>
<dbReference type="Gene3D" id="2.40.170.20">
    <property type="entry name" value="TonB-dependent receptor, beta-barrel domain"/>
    <property type="match status" value="1"/>
</dbReference>